<reference evidence="2" key="2">
    <citation type="submission" date="2020-08" db="EMBL/GenBank/DDBJ databases">
        <authorList>
            <person name="Shumante A."/>
            <person name="Zimin A.V."/>
            <person name="Puiu D."/>
            <person name="Salzberg S.L."/>
        </authorList>
    </citation>
    <scope>NUCLEOTIDE SEQUENCE</scope>
    <source>
        <strain evidence="2">WC2-LM</strain>
        <tissue evidence="2">Liver</tissue>
    </source>
</reference>
<feature type="compositionally biased region" description="Low complexity" evidence="1">
    <location>
        <begin position="45"/>
        <end position="63"/>
    </location>
</feature>
<dbReference type="EMBL" id="CABDUW010000445">
    <property type="protein sequence ID" value="VTJ69049.1"/>
    <property type="molecule type" value="Genomic_DNA"/>
</dbReference>
<organism evidence="3 4">
    <name type="scientific">Marmota monax</name>
    <name type="common">Woodchuck</name>
    <dbReference type="NCBI Taxonomy" id="9995"/>
    <lineage>
        <taxon>Eukaryota</taxon>
        <taxon>Metazoa</taxon>
        <taxon>Chordata</taxon>
        <taxon>Craniata</taxon>
        <taxon>Vertebrata</taxon>
        <taxon>Euteleostomi</taxon>
        <taxon>Mammalia</taxon>
        <taxon>Eutheria</taxon>
        <taxon>Euarchontoglires</taxon>
        <taxon>Glires</taxon>
        <taxon>Rodentia</taxon>
        <taxon>Sciuromorpha</taxon>
        <taxon>Sciuridae</taxon>
        <taxon>Xerinae</taxon>
        <taxon>Marmotini</taxon>
        <taxon>Marmota</taxon>
    </lineage>
</organism>
<evidence type="ECO:0000313" key="4">
    <source>
        <dbReference type="Proteomes" id="UP000335636"/>
    </source>
</evidence>
<dbReference type="Proteomes" id="UP000662637">
    <property type="component" value="Unassembled WGS sequence"/>
</dbReference>
<sequence length="132" mass="14173">MDPMPRPPAGSLEAAPTAHLAPQGGRSESLLLLLVSKRKQDRESPPASLAAPGSSAAAHDPASTTDPRRSTRGSGRASLRGRSVFTVHRLLYTGSLTGLMFPAKNFEGFCRQKSYSERDKEGWGSPSLLKRE</sequence>
<evidence type="ECO:0000313" key="3">
    <source>
        <dbReference type="EMBL" id="VTJ69049.1"/>
    </source>
</evidence>
<gene>
    <name evidence="2" type="ORF">GHT09_015509</name>
    <name evidence="3" type="ORF">MONAX_5E028534</name>
</gene>
<protein>
    <submittedName>
        <fullName evidence="3">Uncharacterized protein</fullName>
    </submittedName>
</protein>
<reference evidence="3 4" key="1">
    <citation type="submission" date="2019-04" db="EMBL/GenBank/DDBJ databases">
        <authorList>
            <person name="Alioto T."/>
            <person name="Alioto T."/>
        </authorList>
    </citation>
    <scope>NUCLEOTIDE SEQUENCE [LARGE SCALE GENOMIC DNA]</scope>
</reference>
<evidence type="ECO:0000256" key="1">
    <source>
        <dbReference type="SAM" id="MobiDB-lite"/>
    </source>
</evidence>
<feature type="region of interest" description="Disordered" evidence="1">
    <location>
        <begin position="1"/>
        <end position="80"/>
    </location>
</feature>
<keyword evidence="4" id="KW-1185">Reference proteome</keyword>
<proteinExistence type="predicted"/>
<evidence type="ECO:0000313" key="2">
    <source>
        <dbReference type="EMBL" id="KAF7468189.1"/>
    </source>
</evidence>
<name>A0A5E4BJD9_MARMO</name>
<accession>A0A5E4BJD9</accession>
<dbReference type="EMBL" id="WJEC01007766">
    <property type="protein sequence ID" value="KAF7468189.1"/>
    <property type="molecule type" value="Genomic_DNA"/>
</dbReference>
<dbReference type="AlphaFoldDB" id="A0A5E4BJD9"/>
<dbReference type="Proteomes" id="UP000335636">
    <property type="component" value="Unassembled WGS sequence"/>
</dbReference>